<keyword evidence="3" id="KW-1185">Reference proteome</keyword>
<evidence type="ECO:0000313" key="3">
    <source>
        <dbReference type="Proteomes" id="UP001152561"/>
    </source>
</evidence>
<dbReference type="SUPFAM" id="SSF50978">
    <property type="entry name" value="WD40 repeat-like"/>
    <property type="match status" value="1"/>
</dbReference>
<reference evidence="3" key="1">
    <citation type="journal article" date="2023" name="Proc. Natl. Acad. Sci. U.S.A.">
        <title>Genomic and structural basis for evolution of tropane alkaloid biosynthesis.</title>
        <authorList>
            <person name="Wanga Y.-J."/>
            <person name="Taina T."/>
            <person name="Yua J.-Y."/>
            <person name="Lia J."/>
            <person name="Xua B."/>
            <person name="Chenc J."/>
            <person name="D'Auriad J.C."/>
            <person name="Huanga J.-P."/>
            <person name="Huanga S.-X."/>
        </authorList>
    </citation>
    <scope>NUCLEOTIDE SEQUENCE [LARGE SCALE GENOMIC DNA]</scope>
    <source>
        <strain evidence="3">cv. KIB-2019</strain>
    </source>
</reference>
<organism evidence="2 3">
    <name type="scientific">Anisodus acutangulus</name>
    <dbReference type="NCBI Taxonomy" id="402998"/>
    <lineage>
        <taxon>Eukaryota</taxon>
        <taxon>Viridiplantae</taxon>
        <taxon>Streptophyta</taxon>
        <taxon>Embryophyta</taxon>
        <taxon>Tracheophyta</taxon>
        <taxon>Spermatophyta</taxon>
        <taxon>Magnoliopsida</taxon>
        <taxon>eudicotyledons</taxon>
        <taxon>Gunneridae</taxon>
        <taxon>Pentapetalae</taxon>
        <taxon>asterids</taxon>
        <taxon>lamiids</taxon>
        <taxon>Solanales</taxon>
        <taxon>Solanaceae</taxon>
        <taxon>Solanoideae</taxon>
        <taxon>Hyoscyameae</taxon>
        <taxon>Anisodus</taxon>
    </lineage>
</organism>
<dbReference type="InterPro" id="IPR044716">
    <property type="entry name" value="LEUNIG-like"/>
</dbReference>
<name>A0A9Q1LRD7_9SOLA</name>
<evidence type="ECO:0000256" key="1">
    <source>
        <dbReference type="SAM" id="MobiDB-lite"/>
    </source>
</evidence>
<dbReference type="OrthoDB" id="47802at2759"/>
<feature type="region of interest" description="Disordered" evidence="1">
    <location>
        <begin position="1"/>
        <end position="26"/>
    </location>
</feature>
<protein>
    <submittedName>
        <fullName evidence="2">Uncharacterized protein</fullName>
    </submittedName>
</protein>
<dbReference type="InterPro" id="IPR036322">
    <property type="entry name" value="WD40_repeat_dom_sf"/>
</dbReference>
<sequence>MLTQADSSGKDVRTFGDTNQTTPANLPVDQEIIAPIGVIIESSGKQPVVQEQINQVRLQSLDKVEKGKAHVAGSAMPARTQVGRKGITFEEIHNLHTTKSEFLCCHFNSQGELLSTAGQDKKVRLINHQQDSSLSKWESAYLNFSC</sequence>
<dbReference type="Proteomes" id="UP001152561">
    <property type="component" value="Unassembled WGS sequence"/>
</dbReference>
<gene>
    <name evidence="2" type="ORF">K7X08_035689</name>
</gene>
<proteinExistence type="predicted"/>
<dbReference type="PANTHER" id="PTHR44376:SF8">
    <property type="entry name" value="TRANSCRIPTIONAL COREPRESSOR LEUNIG-LIKE"/>
    <property type="match status" value="1"/>
</dbReference>
<dbReference type="EMBL" id="JAJAGQ010000016">
    <property type="protein sequence ID" value="KAJ8540544.1"/>
    <property type="molecule type" value="Genomic_DNA"/>
</dbReference>
<accession>A0A9Q1LRD7</accession>
<dbReference type="AlphaFoldDB" id="A0A9Q1LRD7"/>
<dbReference type="SMART" id="SM00320">
    <property type="entry name" value="WD40"/>
    <property type="match status" value="1"/>
</dbReference>
<dbReference type="GO" id="GO:0003714">
    <property type="term" value="F:transcription corepressor activity"/>
    <property type="evidence" value="ECO:0007669"/>
    <property type="project" value="InterPro"/>
</dbReference>
<evidence type="ECO:0000313" key="2">
    <source>
        <dbReference type="EMBL" id="KAJ8540544.1"/>
    </source>
</evidence>
<dbReference type="InterPro" id="IPR001680">
    <property type="entry name" value="WD40_rpt"/>
</dbReference>
<dbReference type="PANTHER" id="PTHR44376">
    <property type="entry name" value="TRANSCRIPTIONAL REGULATOR OF FILAMENTOUS GROWTH FLO8"/>
    <property type="match status" value="1"/>
</dbReference>
<comment type="caution">
    <text evidence="2">The sequence shown here is derived from an EMBL/GenBank/DDBJ whole genome shotgun (WGS) entry which is preliminary data.</text>
</comment>